<dbReference type="OrthoDB" id="365234at2759"/>
<dbReference type="GeneID" id="15804792"/>
<dbReference type="EMBL" id="CP001670">
    <property type="protein sequence ID" value="AFZ80817.1"/>
    <property type="molecule type" value="Genomic_DNA"/>
</dbReference>
<dbReference type="KEGG" id="beq:BEWA_002240"/>
<evidence type="ECO:0000313" key="3">
    <source>
        <dbReference type="Proteomes" id="UP000031512"/>
    </source>
</evidence>
<name>L0AYZ8_THEEQ</name>
<gene>
    <name evidence="2" type="ORF">BEWA_002240</name>
</gene>
<feature type="transmembrane region" description="Helical" evidence="1">
    <location>
        <begin position="85"/>
        <end position="103"/>
    </location>
</feature>
<accession>L0AYZ8</accession>
<evidence type="ECO:0000256" key="1">
    <source>
        <dbReference type="SAM" id="Phobius"/>
    </source>
</evidence>
<keyword evidence="1" id="KW-0472">Membrane</keyword>
<protein>
    <submittedName>
        <fullName evidence="2">Uncharacterized protein</fullName>
    </submittedName>
</protein>
<dbReference type="AlphaFoldDB" id="L0AYZ8"/>
<keyword evidence="1" id="KW-1133">Transmembrane helix</keyword>
<reference evidence="2 3" key="1">
    <citation type="journal article" date="2012" name="BMC Genomics">
        <title>Comparative genomic analysis and phylogenetic position of Theileria equi.</title>
        <authorList>
            <person name="Kappmeyer L.S."/>
            <person name="Thiagarajan M."/>
            <person name="Herndon D.R."/>
            <person name="Ramsay J.D."/>
            <person name="Caler E."/>
            <person name="Djikeng A."/>
            <person name="Gillespie J.J."/>
            <person name="Lau A.O."/>
            <person name="Roalson E.H."/>
            <person name="Silva J.C."/>
            <person name="Silva M.G."/>
            <person name="Suarez C.E."/>
            <person name="Ueti M.W."/>
            <person name="Nene V.M."/>
            <person name="Mealey R.H."/>
            <person name="Knowles D.P."/>
            <person name="Brayton K.A."/>
        </authorList>
    </citation>
    <scope>NUCLEOTIDE SEQUENCE [LARGE SCALE GENOMIC DNA]</scope>
    <source>
        <strain evidence="2 3">WA</strain>
    </source>
</reference>
<feature type="transmembrane region" description="Helical" evidence="1">
    <location>
        <begin position="12"/>
        <end position="29"/>
    </location>
</feature>
<keyword evidence="3" id="KW-1185">Reference proteome</keyword>
<dbReference type="Proteomes" id="UP000031512">
    <property type="component" value="Chromosome 3"/>
</dbReference>
<evidence type="ECO:0000313" key="2">
    <source>
        <dbReference type="EMBL" id="AFZ80817.1"/>
    </source>
</evidence>
<dbReference type="VEuPathDB" id="PiroplasmaDB:BEWA_002240"/>
<dbReference type="RefSeq" id="XP_004830483.1">
    <property type="nucleotide sequence ID" value="XM_004830426.1"/>
</dbReference>
<feature type="transmembrane region" description="Helical" evidence="1">
    <location>
        <begin position="41"/>
        <end position="65"/>
    </location>
</feature>
<keyword evidence="1" id="KW-0812">Transmembrane</keyword>
<organism evidence="2 3">
    <name type="scientific">Theileria equi strain WA</name>
    <dbReference type="NCBI Taxonomy" id="1537102"/>
    <lineage>
        <taxon>Eukaryota</taxon>
        <taxon>Sar</taxon>
        <taxon>Alveolata</taxon>
        <taxon>Apicomplexa</taxon>
        <taxon>Aconoidasida</taxon>
        <taxon>Piroplasmida</taxon>
        <taxon>Theileriidae</taxon>
        <taxon>Theileria</taxon>
    </lineage>
</organism>
<proteinExistence type="predicted"/>
<sequence length="265" mass="28715">MTVGSADSSLFNVGIPLSGIQVCIYYYVFAKLAERFNWSNVSYWIIFWQLVIAIVISAVSAGLWIAVAYEDASAGCGQEATGPTAISPILMGMVGMGGIYAFYPAIAPYKLTDVGTGYTIDLVVLFMSAVPGSGVARSIKSSGLKVGLITITLKFCEEGLKAVSYAGGGAYKSPIPAVNTFASQGLMIILAFTGDGYLKTYSKYENDRDKWPTRDYGTFRSICYWTWSGMKVACKSVKSSFTKNVRCKVLGKSEALLIVYEDEEF</sequence>